<name>A0ACC2WJX7_9TREE</name>
<gene>
    <name evidence="1" type="ORF">QFC19_001315</name>
</gene>
<evidence type="ECO:0000313" key="2">
    <source>
        <dbReference type="Proteomes" id="UP001241377"/>
    </source>
</evidence>
<proteinExistence type="predicted"/>
<comment type="caution">
    <text evidence="1">The sequence shown here is derived from an EMBL/GenBank/DDBJ whole genome shotgun (WGS) entry which is preliminary data.</text>
</comment>
<organism evidence="1 2">
    <name type="scientific">Naganishia cerealis</name>
    <dbReference type="NCBI Taxonomy" id="610337"/>
    <lineage>
        <taxon>Eukaryota</taxon>
        <taxon>Fungi</taxon>
        <taxon>Dikarya</taxon>
        <taxon>Basidiomycota</taxon>
        <taxon>Agaricomycotina</taxon>
        <taxon>Tremellomycetes</taxon>
        <taxon>Filobasidiales</taxon>
        <taxon>Filobasidiaceae</taxon>
        <taxon>Naganishia</taxon>
    </lineage>
</organism>
<sequence>MFGGSWNTQQTQPQQQQTGGLFGAGAGAGAFGQPQGQQQQQQAGGFGQPAGGGGLFGGAGGAAGGGFGGGFGATTAAAPNAFGATQARPAFGATGTASTGGLFGGSTGTFGSSGGFGAAPTAGATSGGLFGSSTNAFGAKPAGTTTTFGAPAAGTGTTGGLFGAKPAAATGFGVPAVTNALPQPVTNGSLSPPYAPLREKDGTAANAGWGVYNTITCMPEYRGSSLEEIRLQDYAAGRKVAPPAGTTGASGFGAPSTQGGLFGQPAAQSASTGLFGQPAAQSNAFGQPAAGTGLFGGAQQSTTNAFGQPQQQAQTNAFGQPAQQATGLFGQPAQQNAGGGLFGQTQQTQQPGGLFGASTTQPSTGLFGSSNNAAGTQSTGLFGQQNTATTGFGGFGSAQQPQQAKPAFGFGAAATTAPTTTPGFGQSAQTTAAPSFGFGQPQQQQTGTAAQPAAGGFGFGAAGAQQPAGTGLFGASAQPQQQGGLFGAQQNNAPKPGGLFGSTTTQSTTGGGLFGSTGGFGANTQQQQQQQPATSLFGSVNNANTNTGGGLFGSTQNTQANTSGQTGTTNTGGLFGGGGFGMQNKPAGTTTGTGLFGSTTGTGQQPSTSLFGNTGAVGGFGATGATGGGTSLFGNTQANQQQQQGGQPAGQTGGLFSGGSLFGNNNANKPAGSGLFGSTGPAQQSNTGGGLFGNLGQSQNQQQQQQAPGFGSGSLFGTQSTNNNNLVNSQSQQQMPQINPNDPYGSGNLFANPPNFAPINTSTTKALPPLTSSFKAMPTPVKQPLRLRGYASPGVNSPRLGGSTLGNSALGLSTASTGSPMRGSLFDRPSTDVLSPAAFTPRSSVKKLVIDRKVTGADLTASLSRSTRSAVDRGLINPDADGDVGNGNVSLFGGNESVSGTPSRSVSTAKVLTNGNTAPAVNALNTLSRNVDLADFEQGEYYTIPDMHSLCNATTEELTSVADFVVGRKGYGELRYLEPVDVASVGDLKRICGKFVVFERGTCEVYPEGTDPKNPGEGLNHRARITLEKCFPKDKSTGEPVTDPTAPRVQQHLRKLKAMEGTSFQSFDPPTGTWVFEVEHFTKYGLEDDDDDDDMDDVDHQSHHSGSPFERESPSPVRERSVTTRSPSTVEGSVTASRTSHNDDDDSQSEDFQYDDAKLELSVFEQDFTPKASRFLEQQSQALSYFHKAEEDDVREFDMTHVEPTSFGDYQLPSSFQPTWSYQSIPRNSSLATKHEKSYVDLGASQCGSFGVGWSHQGSLVSYGQVAALNSDNQLKPFLVTQKPSPGVKIANEKERRRMREMIDLLVERSDIQVIQNVPFIRTQDSLRFQHLTGLFAGEKSHEAQAWRLGVALFDPVDSHRYAEGNDELTIDMDAFSRKMAFSDWLQSSVASVVERADLNATEGPDKVFALLTGYRLEEAVNHALQSGDLRLATLLGSIGSEETKKAMTGQLEAWRRDKVDTHISKEYLRVYALLAGQADLLPEHGSPDALNVTEGLDWLRAFALSFWYRTPLEQPIELAVETFQQRLEQVSSLPRPVLKHVSAYRAQQEGRPEDALYSLIKIYCRQSQVLDVLADPAKFGKTAGEARVQWHVCDLLLNVMGYGSGEEDETRDLEGFDRLTVAYAGQLESADLWTSAVFVLLHLSEVHARVKAVKDLLLRHVESLSSETTEFLVNLLCVPSAWIAEAKAGLFNRAHGIVVGRLASEAVLRGDVGLLKKLLAELENENVENWANGGAALLDYADVVETVPVLLQSLRSSNDAGVADAGTGETLERIKALLPGVASRIEGLWRHGGSTRLSDTDVALQNRAAKVYMLQVVHQCAGDLADHEQMANLDPVLVVGGSYAGAHAVRTLAKSLPKGQRVILLEERSHMAHLYVLPRFAIVPGFEHQAFVPYNDLFSHIADEEALKGLSEQEKDALDPTAYSPDAPRAQYIQATVVGVEKDRVHFVRHTHKEKTPKEAVAQNANGSTDDEYCGTTAMQVAECEQDTSLNQLQPVAVPNDDHDGSTVKLKRAPVVARADKRPSEKIWRVQVDPEMQLNGHVHAHEHVLAETLEHTHLDGDANGTGHKVRSICCQTLQPRRRPGPGRNDAATAAGTTGASQGGKDGDSRSPSSAAEGQTETETIKFSYMIYAAGSRLPHPLIRLPKKKMEAKDWLMENQRVVREASKVLVVGSGALGIQFATDIKSYYPDHSVTLINSRQRFMPLYHEDMHKHIQAAMDELGVEVFHNERLEDMDALERLRDEAVRAESEDARRGGGGKQGRKMIRVRLKSGREVESDLQHHNHELISSQEPSLLSDKGSLHVKPTLQLDAPGYDHIFAIGDVANTTAIKAGHVGYWQAGVAVENIVRLLKGAGEDGLKVYEPTKPMIKVTVGKHKAVVQMWDDDGTPRVTVTEDMPEDLQALSMWSYVGAKTDDVYL</sequence>
<dbReference type="EMBL" id="JASBWR010000009">
    <property type="protein sequence ID" value="KAJ9111116.1"/>
    <property type="molecule type" value="Genomic_DNA"/>
</dbReference>
<protein>
    <submittedName>
        <fullName evidence="1">Uncharacterized protein</fullName>
    </submittedName>
</protein>
<evidence type="ECO:0000313" key="1">
    <source>
        <dbReference type="EMBL" id="KAJ9111116.1"/>
    </source>
</evidence>
<reference evidence="1" key="1">
    <citation type="submission" date="2023-04" db="EMBL/GenBank/DDBJ databases">
        <title>Draft Genome sequencing of Naganishia species isolated from polar environments using Oxford Nanopore Technology.</title>
        <authorList>
            <person name="Leo P."/>
            <person name="Venkateswaran K."/>
        </authorList>
    </citation>
    <scope>NUCLEOTIDE SEQUENCE</scope>
    <source>
        <strain evidence="1">MNA-CCFEE 5261</strain>
    </source>
</reference>
<keyword evidence="2" id="KW-1185">Reference proteome</keyword>
<dbReference type="Proteomes" id="UP001241377">
    <property type="component" value="Unassembled WGS sequence"/>
</dbReference>
<accession>A0ACC2WJX7</accession>